<dbReference type="PANTHER" id="PTHR21621:SF4">
    <property type="entry name" value="GLUTATHIONE SYNTHETASE"/>
    <property type="match status" value="1"/>
</dbReference>
<comment type="cofactor">
    <cofactor evidence="1">
        <name>Mn(2+)</name>
        <dbReference type="ChEBI" id="CHEBI:29035"/>
    </cofactor>
</comment>
<evidence type="ECO:0000256" key="5">
    <source>
        <dbReference type="ARBA" id="ARBA00022723"/>
    </source>
</evidence>
<keyword evidence="8" id="KW-0460">Magnesium</keyword>
<accession>A0A6G7VGV7</accession>
<evidence type="ECO:0000256" key="10">
    <source>
        <dbReference type="HAMAP-Rule" id="MF_00162"/>
    </source>
</evidence>
<evidence type="ECO:0000256" key="7">
    <source>
        <dbReference type="ARBA" id="ARBA00022840"/>
    </source>
</evidence>
<evidence type="ECO:0000313" key="13">
    <source>
        <dbReference type="Proteomes" id="UP000502699"/>
    </source>
</evidence>
<dbReference type="HAMAP" id="MF_00162">
    <property type="entry name" value="GSH_S"/>
    <property type="match status" value="1"/>
</dbReference>
<dbReference type="Gene3D" id="3.40.50.20">
    <property type="match status" value="1"/>
</dbReference>
<dbReference type="InterPro" id="IPR004218">
    <property type="entry name" value="GSHS_ATP-bd"/>
</dbReference>
<dbReference type="Gene3D" id="3.30.470.20">
    <property type="entry name" value="ATP-grasp fold, B domain"/>
    <property type="match status" value="1"/>
</dbReference>
<dbReference type="InterPro" id="IPR011761">
    <property type="entry name" value="ATP-grasp"/>
</dbReference>
<dbReference type="PROSITE" id="PS50975">
    <property type="entry name" value="ATP_GRASP"/>
    <property type="match status" value="1"/>
</dbReference>
<evidence type="ECO:0000256" key="9">
    <source>
        <dbReference type="ARBA" id="ARBA00023211"/>
    </source>
</evidence>
<keyword evidence="6 10" id="KW-0547">Nucleotide-binding</keyword>
<evidence type="ECO:0000259" key="11">
    <source>
        <dbReference type="PROSITE" id="PS50975"/>
    </source>
</evidence>
<evidence type="ECO:0000256" key="8">
    <source>
        <dbReference type="ARBA" id="ARBA00022842"/>
    </source>
</evidence>
<keyword evidence="4 10" id="KW-0317">Glutathione biosynthesis</keyword>
<keyword evidence="9" id="KW-0464">Manganese</keyword>
<dbReference type="Proteomes" id="UP000502699">
    <property type="component" value="Chromosome"/>
</dbReference>
<dbReference type="FunFam" id="3.40.50.20:FF:000009">
    <property type="entry name" value="Glutathione synthetase"/>
    <property type="match status" value="1"/>
</dbReference>
<dbReference type="Pfam" id="PF02955">
    <property type="entry name" value="GSH-S_ATP"/>
    <property type="match status" value="1"/>
</dbReference>
<dbReference type="InterPro" id="IPR004215">
    <property type="entry name" value="GSHS_N"/>
</dbReference>
<dbReference type="Pfam" id="PF02951">
    <property type="entry name" value="GSH-S_N"/>
    <property type="match status" value="1"/>
</dbReference>
<dbReference type="FunFam" id="3.30.1490.20:FF:000009">
    <property type="entry name" value="Glutathione synthetase"/>
    <property type="match status" value="1"/>
</dbReference>
<dbReference type="PANTHER" id="PTHR21621">
    <property type="entry name" value="RIBOSOMAL PROTEIN S6 MODIFICATION PROTEIN"/>
    <property type="match status" value="1"/>
</dbReference>
<dbReference type="NCBIfam" id="NF003573">
    <property type="entry name" value="PRK05246.1"/>
    <property type="match status" value="1"/>
</dbReference>
<reference evidence="13" key="1">
    <citation type="submission" date="2020-01" db="EMBL/GenBank/DDBJ databases">
        <title>Caldichromatium gen. nov., sp. nov., a thermophilic purple sulfur bacterium member of the family Chromatiaceae isolated from Nakabusa hot spring, Japan.</title>
        <authorList>
            <person name="Saini M.K."/>
            <person name="Hanada S."/>
            <person name="Tank M."/>
        </authorList>
    </citation>
    <scope>NUCLEOTIDE SEQUENCE [LARGE SCALE GENOMIC DNA]</scope>
    <source>
        <strain evidence="13">No.7</strain>
    </source>
</reference>
<evidence type="ECO:0000256" key="6">
    <source>
        <dbReference type="ARBA" id="ARBA00022741"/>
    </source>
</evidence>
<comment type="cofactor">
    <cofactor evidence="2">
        <name>Mg(2+)</name>
        <dbReference type="ChEBI" id="CHEBI:18420"/>
    </cofactor>
</comment>
<comment type="similarity">
    <text evidence="10">Belongs to the prokaryotic GSH synthase family.</text>
</comment>
<dbReference type="InterPro" id="IPR013815">
    <property type="entry name" value="ATP_grasp_subdomain_1"/>
</dbReference>
<dbReference type="UniPathway" id="UPA00142">
    <property type="reaction ID" value="UER00210"/>
</dbReference>
<keyword evidence="5" id="KW-0479">Metal-binding</keyword>
<evidence type="ECO:0000313" key="12">
    <source>
        <dbReference type="EMBL" id="QIK39251.1"/>
    </source>
</evidence>
<dbReference type="GO" id="GO:0004363">
    <property type="term" value="F:glutathione synthase activity"/>
    <property type="evidence" value="ECO:0007669"/>
    <property type="project" value="UniProtKB-UniRule"/>
</dbReference>
<dbReference type="RefSeq" id="WP_166272731.1">
    <property type="nucleotide sequence ID" value="NZ_CP048029.1"/>
</dbReference>
<sequence>MNQRIGFVMDPIGSIQIKKDSTFAMMLAAQRRGWSLWYLEIGDLVLRDGEARGWMRPVEVCDDPLNWYRLGDPVQRPLAWLDVLMMRKDPPFDIEYVYATYVLDWAKQAGCLVVNDPQSLRDANEKVFIHAFPHCAPPTLITRQAQDIYRFQAEHGAIVIKPLHGMGGASVFRLLPGDPNLNVVIETLTDRGRAFCMVQRFIPEIEQGDKRILLVDGEPVPYCLARIPAPGETRGNLAAGARGEARPLSARDRWIAEQVGLKLRARGVLFAGLDVIGDFLTEINITSPTCIRELDAACGLDIAGDLLERIAVRLQGGGVVSRP</sequence>
<organism evidence="12 13">
    <name type="scientific">Caldichromatium japonicum</name>
    <dbReference type="NCBI Taxonomy" id="2699430"/>
    <lineage>
        <taxon>Bacteria</taxon>
        <taxon>Pseudomonadati</taxon>
        <taxon>Pseudomonadota</taxon>
        <taxon>Gammaproteobacteria</taxon>
        <taxon>Chromatiales</taxon>
        <taxon>Chromatiaceae</taxon>
        <taxon>Caldichromatium</taxon>
    </lineage>
</organism>
<dbReference type="AlphaFoldDB" id="A0A6G7VGV7"/>
<dbReference type="NCBIfam" id="TIGR01380">
    <property type="entry name" value="glut_syn"/>
    <property type="match status" value="1"/>
</dbReference>
<dbReference type="SUPFAM" id="SSF52440">
    <property type="entry name" value="PreATP-grasp domain"/>
    <property type="match status" value="1"/>
</dbReference>
<dbReference type="InterPro" id="IPR016185">
    <property type="entry name" value="PreATP-grasp_dom_sf"/>
</dbReference>
<dbReference type="EC" id="6.3.2.3" evidence="10"/>
<dbReference type="GO" id="GO:0005737">
    <property type="term" value="C:cytoplasm"/>
    <property type="evidence" value="ECO:0007669"/>
    <property type="project" value="TreeGrafter"/>
</dbReference>
<dbReference type="KEGG" id="cjap:GWK36_13055"/>
<evidence type="ECO:0000256" key="1">
    <source>
        <dbReference type="ARBA" id="ARBA00001936"/>
    </source>
</evidence>
<proteinExistence type="inferred from homology"/>
<evidence type="ECO:0000256" key="2">
    <source>
        <dbReference type="ARBA" id="ARBA00001946"/>
    </source>
</evidence>
<name>A0A6G7VGV7_9GAMM</name>
<dbReference type="GO" id="GO:0046872">
    <property type="term" value="F:metal ion binding"/>
    <property type="evidence" value="ECO:0007669"/>
    <property type="project" value="UniProtKB-KW"/>
</dbReference>
<gene>
    <name evidence="10 12" type="primary">gshB</name>
    <name evidence="12" type="ORF">GWK36_13055</name>
</gene>
<keyword evidence="13" id="KW-1185">Reference proteome</keyword>
<keyword evidence="7 10" id="KW-0067">ATP-binding</keyword>
<keyword evidence="3 10" id="KW-0436">Ligase</keyword>
<dbReference type="Gene3D" id="3.30.1490.20">
    <property type="entry name" value="ATP-grasp fold, A domain"/>
    <property type="match status" value="1"/>
</dbReference>
<feature type="domain" description="ATP-grasp" evidence="11">
    <location>
        <begin position="126"/>
        <end position="311"/>
    </location>
</feature>
<comment type="catalytic activity">
    <reaction evidence="10">
        <text>gamma-L-glutamyl-L-cysteine + glycine + ATP = glutathione + ADP + phosphate + H(+)</text>
        <dbReference type="Rhea" id="RHEA:13557"/>
        <dbReference type="ChEBI" id="CHEBI:15378"/>
        <dbReference type="ChEBI" id="CHEBI:30616"/>
        <dbReference type="ChEBI" id="CHEBI:43474"/>
        <dbReference type="ChEBI" id="CHEBI:57305"/>
        <dbReference type="ChEBI" id="CHEBI:57925"/>
        <dbReference type="ChEBI" id="CHEBI:58173"/>
        <dbReference type="ChEBI" id="CHEBI:456216"/>
        <dbReference type="EC" id="6.3.2.3"/>
    </reaction>
</comment>
<comment type="pathway">
    <text evidence="10">Sulfur metabolism; glutathione biosynthesis; glutathione from L-cysteine and L-glutamate: step 2/2.</text>
</comment>
<evidence type="ECO:0000256" key="4">
    <source>
        <dbReference type="ARBA" id="ARBA00022684"/>
    </source>
</evidence>
<dbReference type="EMBL" id="CP048029">
    <property type="protein sequence ID" value="QIK39251.1"/>
    <property type="molecule type" value="Genomic_DNA"/>
</dbReference>
<protein>
    <recommendedName>
        <fullName evidence="10">Glutathione synthetase</fullName>
        <ecNumber evidence="10">6.3.2.3</ecNumber>
    </recommendedName>
    <alternativeName>
        <fullName evidence="10">GSH synthetase</fullName>
        <shortName evidence="10">GSH-S</shortName>
        <shortName evidence="10">GSHase</shortName>
    </alternativeName>
    <alternativeName>
        <fullName evidence="10">Glutathione synthase</fullName>
    </alternativeName>
</protein>
<dbReference type="GO" id="GO:0005524">
    <property type="term" value="F:ATP binding"/>
    <property type="evidence" value="ECO:0007669"/>
    <property type="project" value="UniProtKB-UniRule"/>
</dbReference>
<evidence type="ECO:0000256" key="3">
    <source>
        <dbReference type="ARBA" id="ARBA00022598"/>
    </source>
</evidence>
<dbReference type="InterPro" id="IPR006284">
    <property type="entry name" value="Glut_synth_pro"/>
</dbReference>
<dbReference type="SUPFAM" id="SSF56059">
    <property type="entry name" value="Glutathione synthetase ATP-binding domain-like"/>
    <property type="match status" value="1"/>
</dbReference>